<dbReference type="RefSeq" id="WP_001673158.1">
    <property type="nucleotide sequence ID" value="NZ_BAABZU010000006.1"/>
</dbReference>
<evidence type="ECO:0000313" key="10">
    <source>
        <dbReference type="Proteomes" id="UP000308142"/>
    </source>
</evidence>
<evidence type="ECO:0000313" key="15">
    <source>
        <dbReference type="Proteomes" id="UP000534332"/>
    </source>
</evidence>
<sequence length="176" mass="20563">MSNLLQTGAEFEKKLKERAESTEKMLNDEFRKLEESVNRELTSNESLIRNAINDHTTALKELLERYQKTTVDTMDAHWKTVLKMSVKRWLWLIIVSVLMFATTGSLLWYQGMKINANMNILREQKESLEKLNAKTWGVRYHEDSNGRFLVLPKGMKAETNWTKDNGKLNAVRLVQE</sequence>
<evidence type="ECO:0000313" key="5">
    <source>
        <dbReference type="EMBL" id="EFH0046301.1"/>
    </source>
</evidence>
<dbReference type="AlphaFoldDB" id="A0A0J2GVE7"/>
<geneLocation type="plasmid" evidence="10">
    <name>rcs93_piii</name>
</geneLocation>
<dbReference type="EMBL" id="AASSGK010000082">
    <property type="protein sequence ID" value="EFG2163873.1"/>
    <property type="molecule type" value="Genomic_DNA"/>
</dbReference>
<evidence type="ECO:0000313" key="12">
    <source>
        <dbReference type="Proteomes" id="UP000475070"/>
    </source>
</evidence>
<keyword evidence="1" id="KW-0812">Transmembrane</keyword>
<dbReference type="EMBL" id="ABLFQU030000136">
    <property type="protein sequence ID" value="EMM0028938.1"/>
    <property type="molecule type" value="Genomic_DNA"/>
</dbReference>
<reference evidence="6" key="8">
    <citation type="submission" date="2024-02" db="EMBL/GenBank/DDBJ databases">
        <authorList>
            <consortium name="Clinical and Environmental Microbiology Branch: Whole genome sequencing antimicrobial resistance pathogens in the healthcare setting"/>
        </authorList>
    </citation>
    <scope>NUCLEOTIDE SEQUENCE</scope>
    <source>
        <strain evidence="6">2023CK-00345</strain>
    </source>
</reference>
<dbReference type="Proteomes" id="UP000533482">
    <property type="component" value="Unassembled WGS sequence"/>
</dbReference>
<geneLocation type="plasmid" evidence="9">
    <name>RCS93_pIII</name>
</geneLocation>
<dbReference type="EMBL" id="AASOHJ010000080">
    <property type="protein sequence ID" value="EFE8676487.1"/>
    <property type="molecule type" value="Genomic_DNA"/>
</dbReference>
<name>A0A0J2GVE7_ECOLX</name>
<dbReference type="Pfam" id="PF04837">
    <property type="entry name" value="MbeB_N"/>
    <property type="match status" value="1"/>
</dbReference>
<reference evidence="4 15" key="6">
    <citation type="submission" date="2020-02" db="EMBL/GenBank/DDBJ databases">
        <authorList>
            <person name="Ashton P.M."/>
            <person name="Dallman T."/>
            <person name="Nair S."/>
            <person name="De Pinna E."/>
            <person name="Peters T."/>
            <person name="Grant K."/>
        </authorList>
    </citation>
    <scope>NUCLEOTIDE SEQUENCE [LARGE SCALE GENOMIC DNA]</scope>
    <source>
        <strain evidence="4 15">188143</strain>
    </source>
</reference>
<reference evidence="3 14" key="5">
    <citation type="submission" date="2019-09" db="EMBL/GenBank/DDBJ databases">
        <authorList>
            <consortium name="NARMS: The National Antimicrobial Resistance Monitoring System"/>
        </authorList>
    </citation>
    <scope>NUCLEOTIDE SEQUENCE [LARGE SCALE GENOMIC DNA]</scope>
    <source>
        <strain evidence="3 14">FSIS11923834</strain>
    </source>
</reference>
<evidence type="ECO:0000313" key="13">
    <source>
        <dbReference type="Proteomes" id="UP000528199"/>
    </source>
</evidence>
<evidence type="ECO:0000313" key="16">
    <source>
        <dbReference type="Proteomes" id="UP001295988"/>
    </source>
</evidence>
<gene>
    <name evidence="9" type="primary">mbeB</name>
    <name evidence="5" type="ORF">BKL28_005231</name>
    <name evidence="4" type="ORF">BRV02_005056</name>
    <name evidence="3" type="ORF">F7N46_26005</name>
    <name evidence="2" type="ORF">FGAS159_48080</name>
    <name evidence="7" type="ORF">GKF66_25675</name>
    <name evidence="8" type="ORF">GUC01_24805</name>
    <name evidence="6" type="ORF">P6223_005679</name>
    <name evidence="9" type="ORF">RCS93_PIIICDS2960R</name>
</gene>
<keyword evidence="1" id="KW-1133">Transmembrane helix</keyword>
<dbReference type="EMBL" id="WKUE01000095">
    <property type="protein sequence ID" value="MSI72112.1"/>
    <property type="molecule type" value="Genomic_DNA"/>
</dbReference>
<dbReference type="EMBL" id="LT985311">
    <property type="protein sequence ID" value="SPE04191.1"/>
    <property type="molecule type" value="Genomic_DNA"/>
</dbReference>
<dbReference type="Proteomes" id="UP000438958">
    <property type="component" value="Unassembled WGS sequence"/>
</dbReference>
<protein>
    <submittedName>
        <fullName evidence="6 8">Mobilization protein</fullName>
    </submittedName>
    <submittedName>
        <fullName evidence="9">Mobilisation protein MbeB</fullName>
    </submittedName>
</protein>
<dbReference type="Proteomes" id="UP000475070">
    <property type="component" value="Unassembled WGS sequence"/>
</dbReference>
<reference evidence="11 12" key="4">
    <citation type="journal article" date="2019" name="Nat. Med.">
        <title>A library of human gut bacterial isolates paired with longitudinal multiomics data enables mechanistic microbiome research.</title>
        <authorList>
            <person name="Poyet M."/>
            <person name="Groussin M."/>
            <person name="Gibbons S.M."/>
            <person name="Avila-Pacheco J."/>
            <person name="Jiang X."/>
            <person name="Kearney S.M."/>
            <person name="Perrotta A.R."/>
            <person name="Berdy B."/>
            <person name="Zhao S."/>
            <person name="Lieberman T.D."/>
            <person name="Swanson P.K."/>
            <person name="Smith M."/>
            <person name="Roesemann S."/>
            <person name="Alexander J.E."/>
            <person name="Rich S.A."/>
            <person name="Livny J."/>
            <person name="Vlamakis H."/>
            <person name="Clish C."/>
            <person name="Bullock K."/>
            <person name="Deik A."/>
            <person name="Scott J."/>
            <person name="Pierce K.A."/>
            <person name="Xavier R.J."/>
            <person name="Alm E.J."/>
        </authorList>
    </citation>
    <scope>NUCLEOTIDE SEQUENCE [LARGE SCALE GENOMIC DNA]</scope>
    <source>
        <strain evidence="8 12">BIOML-A112</strain>
        <strain evidence="7 11">BIOML-A382</strain>
    </source>
</reference>
<evidence type="ECO:0000313" key="6">
    <source>
        <dbReference type="EMBL" id="EMM0028938.1"/>
    </source>
</evidence>
<evidence type="ECO:0000313" key="3">
    <source>
        <dbReference type="EMBL" id="EFE8676487.1"/>
    </source>
</evidence>
<organism evidence="8 12">
    <name type="scientific">Escherichia coli</name>
    <dbReference type="NCBI Taxonomy" id="562"/>
    <lineage>
        <taxon>Bacteria</taxon>
        <taxon>Pseudomonadati</taxon>
        <taxon>Pseudomonadota</taxon>
        <taxon>Gammaproteobacteria</taxon>
        <taxon>Enterobacterales</taxon>
        <taxon>Enterobacteriaceae</taxon>
        <taxon>Escherichia</taxon>
    </lineage>
</organism>
<reference evidence="10" key="1">
    <citation type="submission" date="2018-02" db="EMBL/GenBank/DDBJ databases">
        <authorList>
            <person name="Cea G.-C."/>
            <person name="William W."/>
        </authorList>
    </citation>
    <scope>NUCLEOTIDE SEQUENCE [LARGE SCALE GENOMIC DNA]</scope>
    <source>
        <strain evidence="10">CIP106223</strain>
        <plasmid evidence="10">rcs93_piii</plasmid>
    </source>
</reference>
<evidence type="ECO:0000313" key="7">
    <source>
        <dbReference type="EMBL" id="MSI72112.1"/>
    </source>
</evidence>
<dbReference type="EMBL" id="OY757104">
    <property type="protein sequence ID" value="CAK1260426.1"/>
    <property type="molecule type" value="Genomic_DNA"/>
</dbReference>
<dbReference type="Proteomes" id="UP001295988">
    <property type="component" value="Plasmid pS159-4"/>
</dbReference>
<dbReference type="Proteomes" id="UP000534332">
    <property type="component" value="Unassembled WGS sequence"/>
</dbReference>
<evidence type="ECO:0000313" key="14">
    <source>
        <dbReference type="Proteomes" id="UP000533482"/>
    </source>
</evidence>
<dbReference type="Proteomes" id="UP000528199">
    <property type="component" value="Unassembled WGS sequence"/>
</dbReference>
<reference evidence="9" key="2">
    <citation type="submission" date="2018-02" db="EMBL/GenBank/DDBJ databases">
        <authorList>
            <person name="Cohen D.B."/>
            <person name="Kent A.D."/>
        </authorList>
    </citation>
    <scope>NUCLEOTIDE SEQUENCE</scope>
    <source>
        <strain evidence="9">CIP106223</strain>
    </source>
</reference>
<reference evidence="2" key="7">
    <citation type="submission" date="2023-10" db="EMBL/GenBank/DDBJ databases">
        <authorList>
            <person name="Leclercq S."/>
        </authorList>
    </citation>
    <scope>NUCLEOTIDE SEQUENCE</scope>
    <source>
        <strain evidence="2">S159</strain>
        <plasmid evidence="2">pS159-4</plasmid>
    </source>
</reference>
<evidence type="ECO:0000313" key="2">
    <source>
        <dbReference type="EMBL" id="CAK1260426.1"/>
    </source>
</evidence>
<evidence type="ECO:0000313" key="9">
    <source>
        <dbReference type="EMBL" id="SPE04191.1"/>
    </source>
</evidence>
<feature type="transmembrane region" description="Helical" evidence="1">
    <location>
        <begin position="89"/>
        <end position="109"/>
    </location>
</feature>
<keyword evidence="1" id="KW-0472">Membrane</keyword>
<evidence type="ECO:0000313" key="8">
    <source>
        <dbReference type="EMBL" id="NAG22183.1"/>
    </source>
</evidence>
<proteinExistence type="predicted"/>
<accession>A0A0J2GVE7</accession>
<dbReference type="EMBL" id="AASUOH010000088">
    <property type="protein sequence ID" value="EFH0046301.1"/>
    <property type="molecule type" value="Genomic_DNA"/>
</dbReference>
<geneLocation type="plasmid" evidence="2 16">
    <name>pS159-4</name>
</geneLocation>
<dbReference type="InterPro" id="IPR006922">
    <property type="entry name" value="MbeB-like"/>
</dbReference>
<evidence type="ECO:0000313" key="11">
    <source>
        <dbReference type="Proteomes" id="UP000438958"/>
    </source>
</evidence>
<dbReference type="Proteomes" id="UP000308142">
    <property type="component" value="Plasmid RCS93_pIII"/>
</dbReference>
<evidence type="ECO:0000313" key="4">
    <source>
        <dbReference type="EMBL" id="EFG2163873.1"/>
    </source>
</evidence>
<evidence type="ECO:0000256" key="1">
    <source>
        <dbReference type="SAM" id="Phobius"/>
    </source>
</evidence>
<keyword evidence="2" id="KW-0614">Plasmid</keyword>
<dbReference type="EMBL" id="WXKQ01000054">
    <property type="protein sequence ID" value="NAG22183.1"/>
    <property type="molecule type" value="Genomic_DNA"/>
</dbReference>
<reference evidence="5 13" key="3">
    <citation type="submission" date="2018-08" db="EMBL/GenBank/DDBJ databases">
        <authorList>
            <consortium name="PulseNet: The National Subtyping Network for Foodborne Disease Surveillance"/>
            <person name="Tarr C.L."/>
            <person name="Trees E."/>
            <person name="Katz L.S."/>
            <person name="Carleton-Romer H.A."/>
            <person name="Stroika S."/>
            <person name="Kucerova Z."/>
            <person name="Roache K.F."/>
            <person name="Sabol A.L."/>
            <person name="Besser J."/>
            <person name="Gerner-Smidt P."/>
        </authorList>
    </citation>
    <scope>NUCLEOTIDE SEQUENCE [LARGE SCALE GENOMIC DNA]</scope>
    <source>
        <strain evidence="5 13">PNUSAE004760</strain>
    </source>
</reference>